<keyword evidence="2" id="KW-1185">Reference proteome</keyword>
<reference evidence="2" key="1">
    <citation type="submission" date="2016-10" db="EMBL/GenBank/DDBJ databases">
        <authorList>
            <person name="Varghese N."/>
            <person name="Submissions S."/>
        </authorList>
    </citation>
    <scope>NUCLEOTIDE SEQUENCE [LARGE SCALE GENOMIC DNA]</scope>
    <source>
        <strain evidence="2">DSM 3384</strain>
    </source>
</reference>
<dbReference type="EMBL" id="FNLL01000008">
    <property type="protein sequence ID" value="SDU41074.1"/>
    <property type="molecule type" value="Genomic_DNA"/>
</dbReference>
<keyword evidence="1" id="KW-0645">Protease</keyword>
<dbReference type="PANTHER" id="PTHR30217:SF10">
    <property type="entry name" value="23S RRNA 5-HYDROXYCYTIDINE C2501 SYNTHASE"/>
    <property type="match status" value="1"/>
</dbReference>
<dbReference type="GO" id="GO:0006508">
    <property type="term" value="P:proteolysis"/>
    <property type="evidence" value="ECO:0007669"/>
    <property type="project" value="UniProtKB-KW"/>
</dbReference>
<proteinExistence type="predicted"/>
<sequence length="345" mass="38936">MKIITPISNVSELDMLLHNGADELYCGLRTPEWDEIFGKGLWMNRRSPQQANLSSWEDLEKITTAAHNKSVKVSITLNASFYPEKGIACILNLCDQIVNQACVDALIVSDLNLLIALSKEKLPVRIHLSSLGSCFNSHSIDFYRSLGVDRIILPRQLTLPEIKSIVQANADKMEFEVFALNDGCYFEEGFCQTSHTLGAFCLTDWEIEASSSLKTGPLKVGSLKTGPLKKNRSFSKNLDDCMTHYKEFLWFQNNCGSSFQKDGLPNGPCSLCGFGHFRDWGVTAVKIVGREASFHRKMGSLQMVKAVRDKTRNHTQNNRIKDYARDLRQTPEYCDSGYMCYFREA</sequence>
<dbReference type="InterPro" id="IPR001539">
    <property type="entry name" value="Peptidase_U32"/>
</dbReference>
<dbReference type="RefSeq" id="WP_092235225.1">
    <property type="nucleotide sequence ID" value="NZ_FNLL01000008.1"/>
</dbReference>
<dbReference type="GO" id="GO:0008233">
    <property type="term" value="F:peptidase activity"/>
    <property type="evidence" value="ECO:0007669"/>
    <property type="project" value="UniProtKB-KW"/>
</dbReference>
<dbReference type="Pfam" id="PF01136">
    <property type="entry name" value="Peptidase_U32"/>
    <property type="match status" value="1"/>
</dbReference>
<evidence type="ECO:0000313" key="1">
    <source>
        <dbReference type="EMBL" id="SDU41074.1"/>
    </source>
</evidence>
<dbReference type="PANTHER" id="PTHR30217">
    <property type="entry name" value="PEPTIDASE U32 FAMILY"/>
    <property type="match status" value="1"/>
</dbReference>
<keyword evidence="1" id="KW-0378">Hydrolase</keyword>
<accession>A0A1H2IAF1</accession>
<name>A0A1H2IAF1_9BACT</name>
<organism evidence="1 2">
    <name type="scientific">Desulfobacula phenolica</name>
    <dbReference type="NCBI Taxonomy" id="90732"/>
    <lineage>
        <taxon>Bacteria</taxon>
        <taxon>Pseudomonadati</taxon>
        <taxon>Thermodesulfobacteriota</taxon>
        <taxon>Desulfobacteria</taxon>
        <taxon>Desulfobacterales</taxon>
        <taxon>Desulfobacteraceae</taxon>
        <taxon>Desulfobacula</taxon>
    </lineage>
</organism>
<dbReference type="AlphaFoldDB" id="A0A1H2IAF1"/>
<gene>
    <name evidence="1" type="ORF">SAMN04487931_10832</name>
</gene>
<evidence type="ECO:0000313" key="2">
    <source>
        <dbReference type="Proteomes" id="UP000199608"/>
    </source>
</evidence>
<dbReference type="Proteomes" id="UP000199608">
    <property type="component" value="Unassembled WGS sequence"/>
</dbReference>
<dbReference type="InterPro" id="IPR051454">
    <property type="entry name" value="RNA/ubiquinone_mod_enzymes"/>
</dbReference>
<protein>
    <submittedName>
        <fullName evidence="1">Putative protease</fullName>
    </submittedName>
</protein>